<dbReference type="EMBL" id="LR796219">
    <property type="protein sequence ID" value="CAB4128574.1"/>
    <property type="molecule type" value="Genomic_DNA"/>
</dbReference>
<proteinExistence type="predicted"/>
<name>A0A6J5L1R5_9CAUD</name>
<reference evidence="1" key="1">
    <citation type="submission" date="2020-04" db="EMBL/GenBank/DDBJ databases">
        <authorList>
            <person name="Chiriac C."/>
            <person name="Salcher M."/>
            <person name="Ghai R."/>
            <person name="Kavagutti S V."/>
        </authorList>
    </citation>
    <scope>NUCLEOTIDE SEQUENCE</scope>
</reference>
<sequence>MRDIYDIVKEEIFDNINTEVKVLRVISVVGATQKIEVCNNKWVRVGQYITDSSNKQWKVINIDNNGYISLTKPNGATDIVKRNILDIKSPIWLFGSSTSANNEYLQKGVDSRTKLPIIWLVENIGEEEYDQTSNLERRSDIRVFFLDDNNPEHFDNVDYRQKVVSPMIALKDEFLRVIEKSVLFENYGSCRTRPITRFGNEDEKGSFENILDENLSGVELRITLPINKSGNCKC</sequence>
<accession>A0A6J5L1R5</accession>
<protein>
    <submittedName>
        <fullName evidence="1">Uncharacterized protein</fullName>
    </submittedName>
</protein>
<gene>
    <name evidence="1" type="ORF">UFOVP104_51</name>
</gene>
<evidence type="ECO:0000313" key="1">
    <source>
        <dbReference type="EMBL" id="CAB4128574.1"/>
    </source>
</evidence>
<organism evidence="1">
    <name type="scientific">uncultured Caudovirales phage</name>
    <dbReference type="NCBI Taxonomy" id="2100421"/>
    <lineage>
        <taxon>Viruses</taxon>
        <taxon>Duplodnaviria</taxon>
        <taxon>Heunggongvirae</taxon>
        <taxon>Uroviricota</taxon>
        <taxon>Caudoviricetes</taxon>
        <taxon>Peduoviridae</taxon>
        <taxon>Maltschvirus</taxon>
        <taxon>Maltschvirus maltsch</taxon>
    </lineage>
</organism>